<dbReference type="AlphaFoldDB" id="A0A3A9ZC88"/>
<dbReference type="OrthoDB" id="5124265at2"/>
<protein>
    <submittedName>
        <fullName evidence="2">Uncharacterized protein</fullName>
    </submittedName>
</protein>
<evidence type="ECO:0000256" key="1">
    <source>
        <dbReference type="SAM" id="MobiDB-lite"/>
    </source>
</evidence>
<feature type="region of interest" description="Disordered" evidence="1">
    <location>
        <begin position="1"/>
        <end position="21"/>
    </location>
</feature>
<dbReference type="RefSeq" id="WP_120676040.1">
    <property type="nucleotide sequence ID" value="NZ_RBAL01000002.1"/>
</dbReference>
<dbReference type="Proteomes" id="UP000272474">
    <property type="component" value="Unassembled WGS sequence"/>
</dbReference>
<sequence>MSPALRVTRAGGALRVGGPPPHPEQAALVEARGALLAWDVLAAEEAGLPVAEIHDPHAAADWLWEIYGPGGADAILGAGEGTSRVTAEGPAPAESGVLDAARRLGHLSWAAAWWPASAVAGVPALAPALLAAEQALAATAVEHLLDAPGALGPPLARRREPQDAAGLRDPGAPGAAGDPGGNEPPDGAAGDPLALGLSDAAAEDPVARLLRRAAPAAGVLAALAGDPELGAAARETAERLAAAAESWGVDWPEPGRPAPAAPRQAPAAPRLALAAGGPAGRHVFPGASGALGPPDSSGTPGLPGLAGLSGSVPVDWALVPPGAVDAAAGAAWSVTRRAGALLVTVTVPRAPRSPLDPREPHPPRLAARFGPVEFPLAPAPRRPGEFTGEAELPGAAVLLLPPARRALTVWAPGFAAPGRPGGPGEEATARRAALLRHAGHRLTAPGATLAERAAYHAGFTGGEPR</sequence>
<comment type="caution">
    <text evidence="2">The sequence shown here is derived from an EMBL/GenBank/DDBJ whole genome shotgun (WGS) entry which is preliminary data.</text>
</comment>
<feature type="region of interest" description="Disordered" evidence="1">
    <location>
        <begin position="149"/>
        <end position="194"/>
    </location>
</feature>
<evidence type="ECO:0000313" key="3">
    <source>
        <dbReference type="Proteomes" id="UP000272474"/>
    </source>
</evidence>
<gene>
    <name evidence="2" type="ORF">D7294_05485</name>
</gene>
<proteinExistence type="predicted"/>
<name>A0A3A9ZC88_9ACTN</name>
<accession>A0A3A9ZC88</accession>
<dbReference type="EMBL" id="RBAL01000002">
    <property type="protein sequence ID" value="RKN45888.1"/>
    <property type="molecule type" value="Genomic_DNA"/>
</dbReference>
<organism evidence="2 3">
    <name type="scientific">Streptomyces hoynatensis</name>
    <dbReference type="NCBI Taxonomy" id="1141874"/>
    <lineage>
        <taxon>Bacteria</taxon>
        <taxon>Bacillati</taxon>
        <taxon>Actinomycetota</taxon>
        <taxon>Actinomycetes</taxon>
        <taxon>Kitasatosporales</taxon>
        <taxon>Streptomycetaceae</taxon>
        <taxon>Streptomyces</taxon>
    </lineage>
</organism>
<evidence type="ECO:0000313" key="2">
    <source>
        <dbReference type="EMBL" id="RKN45888.1"/>
    </source>
</evidence>
<reference evidence="2 3" key="1">
    <citation type="journal article" date="2014" name="Int. J. Syst. Evol. Microbiol.">
        <title>Streptomyces hoynatensis sp. nov., isolated from deep marine sediment.</title>
        <authorList>
            <person name="Veyisoglu A."/>
            <person name="Sahin N."/>
        </authorList>
    </citation>
    <scope>NUCLEOTIDE SEQUENCE [LARGE SCALE GENOMIC DNA]</scope>
    <source>
        <strain evidence="2 3">KCTC 29097</strain>
    </source>
</reference>
<feature type="compositionally biased region" description="Low complexity" evidence="1">
    <location>
        <begin position="163"/>
        <end position="192"/>
    </location>
</feature>
<keyword evidence="3" id="KW-1185">Reference proteome</keyword>